<dbReference type="InterPro" id="IPR000315">
    <property type="entry name" value="Znf_B-box"/>
</dbReference>
<dbReference type="Pfam" id="PF00643">
    <property type="entry name" value="zf-B_box"/>
    <property type="match status" value="1"/>
</dbReference>
<gene>
    <name evidence="9" type="primary">Qin</name>
</gene>
<dbReference type="GeneID" id="113392950"/>
<dbReference type="InterPro" id="IPR035437">
    <property type="entry name" value="SNase_OB-fold_sf"/>
</dbReference>
<evidence type="ECO:0000259" key="6">
    <source>
        <dbReference type="PROSITE" id="PS50119"/>
    </source>
</evidence>
<feature type="domain" description="Tudor" evidence="7">
    <location>
        <begin position="550"/>
        <end position="613"/>
    </location>
</feature>
<dbReference type="InterPro" id="IPR002999">
    <property type="entry name" value="Tudor"/>
</dbReference>
<evidence type="ECO:0000256" key="3">
    <source>
        <dbReference type="ARBA" id="ARBA00022833"/>
    </source>
</evidence>
<dbReference type="SMART" id="SM00333">
    <property type="entry name" value="TUDOR"/>
    <property type="match status" value="5"/>
</dbReference>
<accession>A0ABM4AM88</accession>
<keyword evidence="1" id="KW-0479">Metal-binding</keyword>
<dbReference type="PROSITE" id="PS50304">
    <property type="entry name" value="TUDOR"/>
    <property type="match status" value="4"/>
</dbReference>
<name>A0ABM4AM88_VANTA</name>
<dbReference type="PROSITE" id="PS50119">
    <property type="entry name" value="ZF_BBOX"/>
    <property type="match status" value="1"/>
</dbReference>
<feature type="domain" description="RING-type" evidence="5">
    <location>
        <begin position="9"/>
        <end position="60"/>
    </location>
</feature>
<feature type="domain" description="B box-type" evidence="6">
    <location>
        <begin position="175"/>
        <end position="220"/>
    </location>
</feature>
<reference evidence="9" key="1">
    <citation type="submission" date="2025-08" db="UniProtKB">
        <authorList>
            <consortium name="RefSeq"/>
        </authorList>
    </citation>
    <scope>IDENTIFICATION</scope>
    <source>
        <tissue evidence="9">Whole body</tissue>
    </source>
</reference>
<dbReference type="PANTHER" id="PTHR16442">
    <property type="entry name" value="RING FINGER PROTEIN 17"/>
    <property type="match status" value="1"/>
</dbReference>
<dbReference type="InterPro" id="IPR001841">
    <property type="entry name" value="Znf_RING"/>
</dbReference>
<dbReference type="Gene3D" id="3.30.160.60">
    <property type="entry name" value="Classic Zinc Finger"/>
    <property type="match status" value="1"/>
</dbReference>
<evidence type="ECO:0000256" key="2">
    <source>
        <dbReference type="ARBA" id="ARBA00022771"/>
    </source>
</evidence>
<dbReference type="CDD" id="cd19757">
    <property type="entry name" value="Bbox1"/>
    <property type="match status" value="1"/>
</dbReference>
<evidence type="ECO:0000256" key="4">
    <source>
        <dbReference type="PROSITE-ProRule" id="PRU00024"/>
    </source>
</evidence>
<dbReference type="PROSITE" id="PS00518">
    <property type="entry name" value="ZF_RING_1"/>
    <property type="match status" value="1"/>
</dbReference>
<feature type="domain" description="Tudor" evidence="7">
    <location>
        <begin position="1299"/>
        <end position="1359"/>
    </location>
</feature>
<dbReference type="InterPro" id="IPR017907">
    <property type="entry name" value="Znf_RING_CS"/>
</dbReference>
<dbReference type="CDD" id="cd20379">
    <property type="entry name" value="Tudor_dTUD-like"/>
    <property type="match status" value="1"/>
</dbReference>
<dbReference type="Proteomes" id="UP001652626">
    <property type="component" value="Chromosome 12"/>
</dbReference>
<dbReference type="Gene3D" id="3.30.40.10">
    <property type="entry name" value="Zinc/RING finger domain, C3HC4 (zinc finger)"/>
    <property type="match status" value="1"/>
</dbReference>
<evidence type="ECO:0000313" key="9">
    <source>
        <dbReference type="RefSeq" id="XP_064072405.1"/>
    </source>
</evidence>
<evidence type="ECO:0000256" key="1">
    <source>
        <dbReference type="ARBA" id="ARBA00022723"/>
    </source>
</evidence>
<dbReference type="Gene3D" id="2.30.30.140">
    <property type="match status" value="5"/>
</dbReference>
<dbReference type="CDD" id="cd19756">
    <property type="entry name" value="Bbox2"/>
    <property type="match status" value="1"/>
</dbReference>
<keyword evidence="3" id="KW-0862">Zinc</keyword>
<dbReference type="SUPFAM" id="SSF57845">
    <property type="entry name" value="B-box zinc-binding domain"/>
    <property type="match status" value="1"/>
</dbReference>
<evidence type="ECO:0000259" key="5">
    <source>
        <dbReference type="PROSITE" id="PS50089"/>
    </source>
</evidence>
<evidence type="ECO:0000313" key="8">
    <source>
        <dbReference type="Proteomes" id="UP001652626"/>
    </source>
</evidence>
<dbReference type="SUPFAM" id="SSF63748">
    <property type="entry name" value="Tudor/PWWP/MBT"/>
    <property type="match status" value="5"/>
</dbReference>
<organism evidence="8 9">
    <name type="scientific">Vanessa tameamea</name>
    <name type="common">Kamehameha butterfly</name>
    <dbReference type="NCBI Taxonomy" id="334116"/>
    <lineage>
        <taxon>Eukaryota</taxon>
        <taxon>Metazoa</taxon>
        <taxon>Ecdysozoa</taxon>
        <taxon>Arthropoda</taxon>
        <taxon>Hexapoda</taxon>
        <taxon>Insecta</taxon>
        <taxon>Pterygota</taxon>
        <taxon>Neoptera</taxon>
        <taxon>Endopterygota</taxon>
        <taxon>Lepidoptera</taxon>
        <taxon>Glossata</taxon>
        <taxon>Ditrysia</taxon>
        <taxon>Papilionoidea</taxon>
        <taxon>Nymphalidae</taxon>
        <taxon>Nymphalinae</taxon>
        <taxon>Vanessa</taxon>
    </lineage>
</organism>
<keyword evidence="8" id="KW-1185">Reference proteome</keyword>
<dbReference type="SMART" id="SM00336">
    <property type="entry name" value="BBOX"/>
    <property type="match status" value="2"/>
</dbReference>
<dbReference type="PROSITE" id="PS50089">
    <property type="entry name" value="ZF_RING_2"/>
    <property type="match status" value="1"/>
</dbReference>
<dbReference type="PANTHER" id="PTHR16442:SF1">
    <property type="entry name" value="RING FINGER PROTEIN 17"/>
    <property type="match status" value="1"/>
</dbReference>
<keyword evidence="2 4" id="KW-0863">Zinc-finger</keyword>
<dbReference type="Pfam" id="PF00567">
    <property type="entry name" value="TUDOR"/>
    <property type="match status" value="5"/>
</dbReference>
<protein>
    <submittedName>
        <fullName evidence="9">RING finger protein 17</fullName>
    </submittedName>
</protein>
<dbReference type="Gene3D" id="2.40.50.90">
    <property type="match status" value="4"/>
</dbReference>
<dbReference type="RefSeq" id="XP_064072405.1">
    <property type="nucleotide sequence ID" value="XM_064216335.1"/>
</dbReference>
<feature type="domain" description="Tudor" evidence="7">
    <location>
        <begin position="1564"/>
        <end position="1624"/>
    </location>
</feature>
<dbReference type="InterPro" id="IPR013083">
    <property type="entry name" value="Znf_RING/FYVE/PHD"/>
</dbReference>
<proteinExistence type="predicted"/>
<feature type="domain" description="Tudor" evidence="7">
    <location>
        <begin position="1016"/>
        <end position="1074"/>
    </location>
</feature>
<sequence>MDAKIRKICPSCSQCYFLKALDSKTKSNIPLFLSCGHTLCENCVSNIVKFAEPIECKVCHQDMQVDTNNLALLMQNKISLYSIFPVNVFLVGELTMQTIEDTKEQKAKIDECYIDMKGILQNNTSKQGECVECHSSTFKMCEQCGIIVCNNCFNKSHKNFVIFKNHVLCNIGANIQKKNCKLHQEKQLDYYCKNCSKSICMDCFMVGGEKSCKNHDVEAIQEVNEQFLTELTNIGPKVDEVFKRLSKTAVDIGHLLTKIDDESNSNKYTTLINNIEQHFSKLSSIIQNKKHEITSKVLQLKLNEKDSLKKAKQDISDALKKANSTLNAINSLNPNKLKEINMPAILEDAKQITKIPWYLHRDESEINLNLTVNEDIFISIDNFIQLEGNEASKYKLVTTEELSENNEEIPEAPTFLVYPPEITRDVRQLSNQTEPKIEKDNSKTATFLAKVPKYRSKSGSCTSLNSMKSDSSNKSYQSYEQKLKGESAIAFPDSQLMQPFFEGSQELIYVSHIVDPHKLFVQRAGLQARVEELLREFRNAVSLPRPSLAHVAEGKIYLVFNKADNLWQRCRVMSVDRRDVNKPILHVFCIDFGSTEVVSIDKLRLIPPARVAFPPPFAICCSLANCEPINGAWTSDDSFFIQNIIDNKQAVLHVRRVRAAEGGAPCLDVDVSTLEHGESLAHALAFHGRARLPEKLPYPKMMGISEKPKLFINNKDFQKNAVEEVYITHVVSPDNFYVRKRHLQNVFEKLCEDLEQEYSLSVNSGSIYLPEKDMVCVAHVEQRGVRGGAWARALVRELPGRMHVRVLLPDVGATVLLHWTALRRILPKFTVLRALATECHLAGVTPLNKKWSPASVALLQKFEERLLELHVEESRNRNSLGVTLYDKCDEENIICINTQMIKNKFAVTFGLYMFNKNTEIDELVFTNKCPLDEPKPKPKFVKIDTDTTLKIQPIKPNEEDLDAKDKGPLRLEVKILNYQSPSLIYVSLVHQQKIFTELFDDIQKYYAKTKTQEIRDWKIEDRCCTICSQSQTWRRAAILEINDANAKVFYSDFACVETVPVSSLREMPQEFASIGDAAVMCHLSGVVPAVGEEWPSLTKEYLKELLDAYKRVFITKLGKFKGKSMPVELWVYHTIQGGALEANTSEWRCLNKKIIDQGLGIPDKSQELSGSDNTSLNTTEDVLSFLNITGSVRDWIQIEPMPLKPLKINTESDSNSSTPIDNDALKIETDNNNSNTVFISDWLPPEPLPSNEITAMPTYIDNDGIIYLHDISQQDTLDLIRKALDVRFKNPDPKAKYVKWTVGEPCIALFFLDNRFYRGRVLEVNEEASSCLIHYVDYGNEEVCSFKNLRKSIVLYQIPIQAHKCVLNRIRPAGKRWDRQSLDYIHKSIVEKQCYVKVSGEPIGDLIPIELKYDKLWINDHLVDFEMAVYKDGSKAVVRKFAPQLKENKKLEISIETDSGPDYIVEYDDVENESTDSQTSAKLNSLEGKDWNSIMAEDDKKSINGNFMSYSPYTQTEFTCNITVLNEINKLELGVIHDDETTKAYDEMFEELQNEGCKMTALNGIFENKACLALFPEDGQWYRAIILQYSEAKNRIKVKYVDYGNIEIISLADVREISKKYTRLPPVTITASLHGVKINPDFENKILFEKFIDTFLEKGPFEAKLIDTTNVIPTVELRNDNGQLVYEKLIQENVFLKFE</sequence>
<evidence type="ECO:0000259" key="7">
    <source>
        <dbReference type="PROSITE" id="PS50304"/>
    </source>
</evidence>